<dbReference type="EMBL" id="MT663538">
    <property type="protein sequence ID" value="QOI90498.1"/>
    <property type="molecule type" value="Genomic_DNA"/>
</dbReference>
<feature type="compositionally biased region" description="Gly residues" evidence="1">
    <location>
        <begin position="2714"/>
        <end position="2727"/>
    </location>
</feature>
<dbReference type="SUPFAM" id="SSF63829">
    <property type="entry name" value="Calcium-dependent phosphotriesterase"/>
    <property type="match status" value="1"/>
</dbReference>
<dbReference type="SUPFAM" id="SSF49899">
    <property type="entry name" value="Concanavalin A-like lectins/glucanases"/>
    <property type="match status" value="5"/>
</dbReference>
<gene>
    <name evidence="2" type="ORF">HWQ62_00363</name>
</gene>
<evidence type="ECO:0000313" key="2">
    <source>
        <dbReference type="EMBL" id="QOI90498.1"/>
    </source>
</evidence>
<organism evidence="2">
    <name type="scientific">Pyramimonas orientalis virus</name>
    <name type="common">PoV01</name>
    <dbReference type="NCBI Taxonomy" id="455367"/>
    <lineage>
        <taxon>Viruses</taxon>
        <taxon>Varidnaviria</taxon>
        <taxon>Bamfordvirae</taxon>
        <taxon>Nucleocytoviricota</taxon>
        <taxon>Megaviricetes</taxon>
        <taxon>Imitervirales</taxon>
        <taxon>Allomimiviridae</taxon>
        <taxon>Heliosvirus</taxon>
        <taxon>Heliosvirus raunefjordenense</taxon>
    </lineage>
</organism>
<sequence length="2836" mass="310304">MGTPVYSSETDFSSNQWVHLMLSVDKTNSNISFYKNGNLVETHSNVSLDFDSNIKNQDVLIGRSLMTNSNFKGFVDDFTIFDTSLDSNNITNVYDTYTLDASDALPLNQWSHIVTNYNKSHKTTEVFVNGSNIGKYENYDAVIQNNSSNIVFGDGFTGEMAEVAIFERPLFESEIVHLATNTERFLTNKLLFQATFEQLDLNEIKDSSSLSNNAVLANTALYLGGEVLNSKALVFDGTQTATISSLSDYDYGNMTLSCTLKMVSVGTGSIAKKDGMFDMYVDATGIVYLKTIDNIGTETIHTSTIQLVNDTYAIIAVDFDTFNDTIMFYKDGVLSDTVSSFVPNFSTTNTNDIVVGTNLTGSISQIMLSTGYKPYSATTVDYSENTLLANYTFDESSGNIAIDKSSFANNGTLVNEPGRKFGTYDNQSKGLSFDASSNQSVSIPGAPYDTIDLNNMTLSAWVYASNDSSSKSILKKTDCFDFGLTGTGNIVFTDNVYTTYTTTSNISNNTWTHVGITIDEFNQNITFFTSGTQLEQFSQSPSVAIPMTTSALIIGDQFTGELDNVMIHKGVVDFDTRSDLYSLPDNNYNPQSIVADTWSHVAAVYNKEMNMVTMYQDGVYTGCYENYMTDFNNVGTNTNDMYIGTTGNNQTFFDGSMDDVRIYKSALSKDDVSDLFNMYQTVARLFDVTVPVTQTFQNGVANMGTVKLTVPGTVSVTQPIIYFAFSIVSNRLSGLADMKWFVDNIDSLPVNSYKSLTLTGDQATWEIGDLDLIMDTDLINTANVDTSLYTYTYVVGYYKSEDRIDYVRTQVHRTYDPVQLSIQPYIDTSSTPVIKITEGKAISVNQYFVLSFNGQPALEDVQTFVQTHIHNANTYNVGGGNYIVNGHSVYSYKKDGTILTPNDHTVATTFSLSNAFIGTSSASTTPVPIDTTSAFTTYIIGFDVNGNVITQFETFFTIGEKIYSPSASGAYKITVDEITDYDETKTPWILVMNYLRKNGTNPSTDPRTLAEGLPTIPNDSTYDANKIGSLGVDGSSVPESWGHANAPFFNNVCESLGSTDAIPYNSNGLELRVFGKCSAHSRVVHFKTNNSNIIRDFRKADVSMIQASGVFTDVTTYSSSYVGEGLDTIPDHTGILPEGTDRICSGSTEDDVMTYYPFYKDVGSYHWNIGSFEMDQNGQSGDALFQYWVRANKIGNVFEPTFTTPIVIYKDIDWTSYSQHETVVTPVNAALISGISKYAMSPDANFYCFVHDNVISNGFYDSTIYFYKKNKDTHIFELLNSIVVNTNSTNNATTPTVAMGNLHALLYINDVAFFVVFKYDETTNTFNEYDRQTITPVTYNKHCDITEDGKYLYIKDNQSKNKPVYFYTLNEQTDSYELTQTLIYDNTTANWGLDTKMSSGNGEFFISSSYKELLFYKRNISGIFEQIGTMITNVREYAFQYSSISSDGHYAIASHYDTGTDPAYVYKFNGSEFVQIATIPRPASSSNWGRGCKISTYGQYIVIDNQTNSKAYVYEKSVDETSYTLINELVSTTTYTVKLDRAMRISNNGEFIGTMGTNTTNVFVNAYRGTDVTPLPPVTPFSATFEMDAPTVSGLTVKSGELVVGTTGTPITKYSMFTFETAQYNDGVLAFYNDYVSSITTSTTTIHVDTGIKYAGQTVDLTTLSFTTAFSSEMNGTEVTITDTNEYFTYIVTENLLGEVNVIGQLAGEWELLHRDIGGEPFGSDIVNINNPESKEDFDTKYSILQNFKDGIFDNSKTNGAYLFRFIPYVSGETRLTPDTDERYIQWTQISNPTIETSVVGFDNLIAYDDGIVSTSLVSSNADKTYDFTGLKLNLSTNAYGQISGAQQDHWFVVGSKFSTEVTFANTHPTYSQIDKTELYIWNNKTADLTDTTPLSASFEMNDPTNSGLTVKSGNIFVGSIDTPITKYSMFTFETVQYNNGVIAFYNEYLSSITSSTNAFHVNTDKKYIGQIVDLTTVSFTHAFSSEMNGNTVVVDENNEYFTYVVTENLPGEFNVFANTGGWTLLHRDVDSYAFTGITNLNNTSAGANDFTQAYSMLGDMKDGLMETNNSYYKDGGSYLFKWIPYDTGDTAISPEVNDTFIEWKQSSNPTTTTTVSSDFEITNEYYKGIVSSYMSVANGGIYSFIGMKLSSESSYNFIQGSGDTNWFSLVRNRTDADNTFSYTNNSAAFPERIDKSELYIWNNKSYILTDTTPFSVSFEMNDPTNTGLTINNGNLIVGSTNNLSKFLVFTFTTQQTTTDVETFYTNNLSTVTTTTTSVYANPTYRYVGYTIDLATLGVSLTDAYTGVGTSTEAIVDTNEYFTYLVSVNDIGGVSVVNDTKFHFNIGNIMYTKTSINPLYEITIDSITDKDPSKSPWVLALNYIHKGGTDPTLVIKTEATGLPVLPDDGSKDFDAIDINGTVIDDSTDTKSWGHTGNEFFDAICTSLGSSVSNDNGLEVRFLAKTSDHSRIIHFKTSLADLISDFRKGDIAATHTGSWNNSYTLYDTNNNGVSSNQLHTAELPTVGSSFFTGVDDTSMVDYPFYDNGTSKTWAVSGTGTRWEVDNNIGNSSASTYHQIWVRASKLIQMFTYIGNQEQTWTATKTGLVQIDIIGGEGGGWGPARFANKGGSGGYISTTIQVYEGVDYSIFVGGKGANREDSNYASLGAGSGAGGGGSGIKKSASTDWIVIAGGGGGSGYATIGGNGGIPDTWNGGKNGGTTTGVGLGETGRDNGKPGSGHNGGDGGGSIGGEVVPPGYGIGIGGYGMYKAGDFGGAGGGGGWFGGGGGSVLSANGQSNGGGGGSTYYDVNNTDFHGYTTTVLTVLSNGNGWIRIKEI</sequence>
<dbReference type="Gene3D" id="2.60.120.200">
    <property type="match status" value="5"/>
</dbReference>
<evidence type="ECO:0008006" key="3">
    <source>
        <dbReference type="Google" id="ProtNLM"/>
    </source>
</evidence>
<evidence type="ECO:0000256" key="1">
    <source>
        <dbReference type="SAM" id="MobiDB-lite"/>
    </source>
</evidence>
<dbReference type="PROSITE" id="PS00307">
    <property type="entry name" value="LECTIN_LEGUME_BETA"/>
    <property type="match status" value="1"/>
</dbReference>
<feature type="compositionally biased region" description="Gly residues" evidence="1">
    <location>
        <begin position="2735"/>
        <end position="2749"/>
    </location>
</feature>
<name>A0A7M3UP39_POV01</name>
<reference evidence="2" key="1">
    <citation type="submission" date="2020-06" db="EMBL/GenBank/DDBJ databases">
        <title>Lateral gene transfer of anion-conducting channel rhodopsins between green algae and giant viruses.</title>
        <authorList>
            <person name="Rozenberg A."/>
            <person name="Oppermann J."/>
            <person name="Wietek J."/>
            <person name="Fernandez Lahore R.G."/>
            <person name="Sandaa R.-A."/>
            <person name="Bratbak G."/>
            <person name="Hegemann P."/>
            <person name="Beja O."/>
        </authorList>
    </citation>
    <scope>NUCLEOTIDE SEQUENCE</scope>
    <source>
        <strain evidence="2">01B</strain>
    </source>
</reference>
<organismHost>
    <name type="scientific">Pyramimonas plurioculata</name>
    <dbReference type="NCBI Taxonomy" id="36893"/>
</organismHost>
<dbReference type="Pfam" id="PF13385">
    <property type="entry name" value="Laminin_G_3"/>
    <property type="match status" value="4"/>
</dbReference>
<protein>
    <recommendedName>
        <fullName evidence="3">LamG-like jellyroll fold domain-containing protein</fullName>
    </recommendedName>
</protein>
<dbReference type="InterPro" id="IPR013320">
    <property type="entry name" value="ConA-like_dom_sf"/>
</dbReference>
<accession>A0A7M3UP39</accession>
<proteinExistence type="predicted"/>
<dbReference type="InterPro" id="IPR019825">
    <property type="entry name" value="Lectin_legB_Mn/Ca_BS"/>
</dbReference>
<feature type="region of interest" description="Disordered" evidence="1">
    <location>
        <begin position="2710"/>
        <end position="2749"/>
    </location>
</feature>